<feature type="domain" description="SEFIR" evidence="1">
    <location>
        <begin position="1"/>
        <end position="134"/>
    </location>
</feature>
<dbReference type="PROSITE" id="PS51534">
    <property type="entry name" value="SEFIR"/>
    <property type="match status" value="1"/>
</dbReference>
<dbReference type="EMBL" id="JBBKZT010000021">
    <property type="protein sequence ID" value="MEJ8851314.1"/>
    <property type="molecule type" value="Genomic_DNA"/>
</dbReference>
<dbReference type="Gene3D" id="3.40.50.450">
    <property type="match status" value="1"/>
</dbReference>
<evidence type="ECO:0000259" key="1">
    <source>
        <dbReference type="PROSITE" id="PS51534"/>
    </source>
</evidence>
<organism evidence="2 3">
    <name type="scientific">Variovorax rhizosphaerae</name>
    <dbReference type="NCBI Taxonomy" id="1836200"/>
    <lineage>
        <taxon>Bacteria</taxon>
        <taxon>Pseudomonadati</taxon>
        <taxon>Pseudomonadota</taxon>
        <taxon>Betaproteobacteria</taxon>
        <taxon>Burkholderiales</taxon>
        <taxon>Comamonadaceae</taxon>
        <taxon>Variovorax</taxon>
    </lineage>
</organism>
<dbReference type="RefSeq" id="WP_340346895.1">
    <property type="nucleotide sequence ID" value="NZ_JBBKZT010000021.1"/>
</dbReference>
<accession>A0ABU8WWL7</accession>
<reference evidence="2 3" key="1">
    <citation type="submission" date="2024-03" db="EMBL/GenBank/DDBJ databases">
        <title>Novel species of the genus Variovorax.</title>
        <authorList>
            <person name="Liu Q."/>
            <person name="Xin Y.-H."/>
        </authorList>
    </citation>
    <scope>NUCLEOTIDE SEQUENCE [LARGE SCALE GENOMIC DNA]</scope>
    <source>
        <strain evidence="2 3">KACC 18900</strain>
    </source>
</reference>
<comment type="caution">
    <text evidence="2">The sequence shown here is derived from an EMBL/GenBank/DDBJ whole genome shotgun (WGS) entry which is preliminary data.</text>
</comment>
<evidence type="ECO:0000313" key="2">
    <source>
        <dbReference type="EMBL" id="MEJ8851314.1"/>
    </source>
</evidence>
<dbReference type="Gene3D" id="3.40.50.10140">
    <property type="entry name" value="Toll/interleukin-1 receptor homology (TIR) domain"/>
    <property type="match status" value="1"/>
</dbReference>
<dbReference type="Pfam" id="PF13676">
    <property type="entry name" value="TIR_2"/>
    <property type="match status" value="1"/>
</dbReference>
<evidence type="ECO:0000313" key="3">
    <source>
        <dbReference type="Proteomes" id="UP001385892"/>
    </source>
</evidence>
<sequence>MPTLFISYSWGSPEHRSWVRRLGEDLRRSGVTVWLDQFVLDLGDDVTHFMDRGIKEADFVMLVCTEEFARKTNERLGGVGYEQSIVTAEILNSTPARGRFFCVVRQGIPSVALPPYMQARLWVDCRDDGAYQGALEQITKHLLKRAQPSIATTVAVKNLESGQPAPSTAYGTPEQWVLVAGTGASRGFSKELEDLSGALGAKLAPARCGIVTGGWPGVDAWVARSFAQALQALDAPLEDALVQVVLETDEPAFPAGQLVFVKKGRDEYDEPVRRASVVILLGGLGGTKEIGKRALMMKKPVLPIADTGGDAKALYLEMLKNWPALHWMGLAEKEFQRLGRPAAAAIDSAVELALKVRGDA</sequence>
<keyword evidence="2" id="KW-0675">Receptor</keyword>
<dbReference type="InterPro" id="IPR035897">
    <property type="entry name" value="Toll_tir_struct_dom_sf"/>
</dbReference>
<gene>
    <name evidence="2" type="ORF">WKW82_32085</name>
</gene>
<dbReference type="InterPro" id="IPR000157">
    <property type="entry name" value="TIR_dom"/>
</dbReference>
<dbReference type="InterPro" id="IPR013568">
    <property type="entry name" value="SEFIR_dom"/>
</dbReference>
<protein>
    <submittedName>
        <fullName evidence="2">Toll/interleukin-1 receptor domain-containing protein</fullName>
    </submittedName>
</protein>
<keyword evidence="3" id="KW-1185">Reference proteome</keyword>
<dbReference type="SUPFAM" id="SSF52200">
    <property type="entry name" value="Toll/Interleukin receptor TIR domain"/>
    <property type="match status" value="1"/>
</dbReference>
<name>A0ABU8WWL7_9BURK</name>
<proteinExistence type="predicted"/>
<dbReference type="SUPFAM" id="SSF102405">
    <property type="entry name" value="MCP/YpsA-like"/>
    <property type="match status" value="1"/>
</dbReference>
<dbReference type="Proteomes" id="UP001385892">
    <property type="component" value="Unassembled WGS sequence"/>
</dbReference>